<sequence length="608" mass="69979">MRTKLNPMVLNHKAEKAKQDNRPRDETGGFKMDRVMSAPPQQTIEEFSTSSMPSVFFNNENSISDLSTHEFLESITGKKGEGHNSTCQMSDLKSMLSELSLKDSNDVNIFDCDSEENGQLSEFVKFMQIERLLKQFPPLDIDALNDKINSILKINERTPVDIKFYFAKGEDIYLEKIKNLKSKVDSPIEKVRVEFNRVTKSNVGSVVENLFKIQIEKIEEMKEIAAFVFEKVISEEVFFNVYIKIIGELYKTWLCDEEKKIKNCKQSCFFGTLLSLAFKKFESQHNWFAQVDESILSTNSTSDIDEKIEECFAEKSKRRLHALGTVNFVIALYINNITGVHNVTVIIDKLTSTFTPENVVMLCHVFGSLGHKLLANNRRETLKKILDYLKSHSKCGDLRLEVEIDKTFSANVNLINALKSTPSPILQRSNSFASLVVEESKKVEKLKSDDDVLREYIMDIGDCLDSISDPDDLLEVGDKIFKDIDKFNNRKFLKAYFIEMITNHKIYQKFLNVLLNKLVPKAISPAEALFDVKEEMSILSIDFPCSTRNFSEFLCHAKARDMITHEEFEKLKPNEFFKRAGNLLREWRDSKDNRLPKVLSEEDIIQKL</sequence>
<dbReference type="InParanoid" id="L2GL00"/>
<dbReference type="AlphaFoldDB" id="L2GL00"/>
<dbReference type="OMA" id="MITHEEF"/>
<reference evidence="3" key="1">
    <citation type="submission" date="2011-05" db="EMBL/GenBank/DDBJ databases">
        <title>The genome sequence of Vittaforma corneae strain ATCC 50505.</title>
        <authorList>
            <consortium name="The Broad Institute Genome Sequencing Platform"/>
            <person name="Cuomo C."/>
            <person name="Didier E."/>
            <person name="Bowers L."/>
            <person name="Young S.K."/>
            <person name="Zeng Q."/>
            <person name="Gargeya S."/>
            <person name="Fitzgerald M."/>
            <person name="Haas B."/>
            <person name="Abouelleil A."/>
            <person name="Alvarado L."/>
            <person name="Arachchi H.M."/>
            <person name="Berlin A."/>
            <person name="Chapman S.B."/>
            <person name="Gearin G."/>
            <person name="Goldberg J."/>
            <person name="Griggs A."/>
            <person name="Gujja S."/>
            <person name="Hansen M."/>
            <person name="Heiman D."/>
            <person name="Howarth C."/>
            <person name="Larimer J."/>
            <person name="Lui A."/>
            <person name="MacDonald P.J.P."/>
            <person name="McCowen C."/>
            <person name="Montmayeur A."/>
            <person name="Murphy C."/>
            <person name="Neiman D."/>
            <person name="Pearson M."/>
            <person name="Priest M."/>
            <person name="Roberts A."/>
            <person name="Saif S."/>
            <person name="Shea T."/>
            <person name="Sisk P."/>
            <person name="Stolte C."/>
            <person name="Sykes S."/>
            <person name="Wortman J."/>
            <person name="Nusbaum C."/>
            <person name="Birren B."/>
        </authorList>
    </citation>
    <scope>NUCLEOTIDE SEQUENCE [LARGE SCALE GENOMIC DNA]</scope>
    <source>
        <strain evidence="3">ATCC 50505</strain>
    </source>
</reference>
<dbReference type="EMBL" id="JH370142">
    <property type="protein sequence ID" value="ELA41531.1"/>
    <property type="molecule type" value="Genomic_DNA"/>
</dbReference>
<protein>
    <submittedName>
        <fullName evidence="2">Uncharacterized protein</fullName>
    </submittedName>
</protein>
<dbReference type="InterPro" id="IPR016024">
    <property type="entry name" value="ARM-type_fold"/>
</dbReference>
<organism evidence="2 3">
    <name type="scientific">Vittaforma corneae (strain ATCC 50505)</name>
    <name type="common">Microsporidian parasite</name>
    <name type="synonym">Nosema corneum</name>
    <dbReference type="NCBI Taxonomy" id="993615"/>
    <lineage>
        <taxon>Eukaryota</taxon>
        <taxon>Fungi</taxon>
        <taxon>Fungi incertae sedis</taxon>
        <taxon>Microsporidia</taxon>
        <taxon>Nosematidae</taxon>
        <taxon>Vittaforma</taxon>
    </lineage>
</organism>
<dbReference type="GeneID" id="19882106"/>
<dbReference type="HOGENOM" id="CLU_449192_0_0_1"/>
<evidence type="ECO:0000256" key="1">
    <source>
        <dbReference type="SAM" id="MobiDB-lite"/>
    </source>
</evidence>
<dbReference type="Proteomes" id="UP000011082">
    <property type="component" value="Unassembled WGS sequence"/>
</dbReference>
<dbReference type="VEuPathDB" id="MicrosporidiaDB:VICG_01395"/>
<name>L2GL00_VITCO</name>
<gene>
    <name evidence="2" type="ORF">VICG_01395</name>
</gene>
<feature type="compositionally biased region" description="Basic and acidic residues" evidence="1">
    <location>
        <begin position="12"/>
        <end position="33"/>
    </location>
</feature>
<dbReference type="STRING" id="993615.L2GL00"/>
<dbReference type="OrthoDB" id="514777at2759"/>
<accession>L2GL00</accession>
<dbReference type="RefSeq" id="XP_007604841.1">
    <property type="nucleotide sequence ID" value="XM_007604779.1"/>
</dbReference>
<evidence type="ECO:0000313" key="3">
    <source>
        <dbReference type="Proteomes" id="UP000011082"/>
    </source>
</evidence>
<keyword evidence="3" id="KW-1185">Reference proteome</keyword>
<dbReference type="SUPFAM" id="SSF48371">
    <property type="entry name" value="ARM repeat"/>
    <property type="match status" value="1"/>
</dbReference>
<dbReference type="Gene3D" id="1.25.40.180">
    <property type="match status" value="1"/>
</dbReference>
<evidence type="ECO:0000313" key="2">
    <source>
        <dbReference type="EMBL" id="ELA41531.1"/>
    </source>
</evidence>
<feature type="region of interest" description="Disordered" evidence="1">
    <location>
        <begin position="1"/>
        <end position="33"/>
    </location>
</feature>
<proteinExistence type="predicted"/>